<dbReference type="SFLD" id="SFLDG01019">
    <property type="entry name" value="Terpene_Cyclase_Like_1_C_Termi"/>
    <property type="match status" value="1"/>
</dbReference>
<feature type="domain" description="Terpene synthase metal-binding" evidence="7">
    <location>
        <begin position="247"/>
        <end position="485"/>
    </location>
</feature>
<dbReference type="CDD" id="cd00684">
    <property type="entry name" value="Terpene_cyclase_plant_C1"/>
    <property type="match status" value="1"/>
</dbReference>
<evidence type="ECO:0000313" key="8">
    <source>
        <dbReference type="EMBL" id="GEU57092.1"/>
    </source>
</evidence>
<dbReference type="InterPro" id="IPR008930">
    <property type="entry name" value="Terpenoid_cyclase/PrenylTrfase"/>
</dbReference>
<sequence length="542" mass="63461">MAALRHEAWPSRFETDQGVGSKRGQEEQAELDQIIDNWKREVRKDLSVALGDPSQHTNLLKLVDVIQRLGISYYFEKEVEQALQHIYDVYGDDWNGGSASLWFRLLRQKGFYVSSDIFNKYKDNKGEFKKLLTNEVQDMLELYEATYTRVKDEVILDDALVFTQTRLDEVAKDPQSNSSLSRHTQEALERPIRKRLPRLDALRYIPFYEQQDSHNKSLLKLAKLGFNHLQSLHKKELSQLSKWWKGFDVPKNLHFMRDRLVENYFWILGVYHEPQYSRARIFMTKVIAVSTILDDTYDAYGTHKELEIFTQAIQKWSMTCMDDLPDYMKLIYKSVLDVYDEMEEIMAKEGKANHVNYAKEAMKEMIRNFMTEAIWRNEGYVPTLEEHQSVTFMSCGYKMLTITSFVGMGDTITDDSFKWVLTNPPLIKASSAICRIMDDIVGHKEEQKRKHSPSSVECYMKEYNVNDEEHVYQLFNQRVEEAWKDLNREALACEGVPLPLTMRVINLARVMDTLYKHEDTFARVGKEFVGHIQSLLVHPMSV</sequence>
<gene>
    <name evidence="8" type="ORF">Tci_029070</name>
</gene>
<dbReference type="GO" id="GO:0000287">
    <property type="term" value="F:magnesium ion binding"/>
    <property type="evidence" value="ECO:0007669"/>
    <property type="project" value="InterPro"/>
</dbReference>
<comment type="cofactor">
    <cofactor evidence="1">
        <name>Mg(2+)</name>
        <dbReference type="ChEBI" id="CHEBI:18420"/>
    </cofactor>
</comment>
<dbReference type="GO" id="GO:0010333">
    <property type="term" value="F:terpene synthase activity"/>
    <property type="evidence" value="ECO:0007669"/>
    <property type="project" value="InterPro"/>
</dbReference>
<dbReference type="AlphaFoldDB" id="A0A6L2L8Y7"/>
<evidence type="ECO:0000256" key="3">
    <source>
        <dbReference type="ARBA" id="ARBA00022842"/>
    </source>
</evidence>
<comment type="caution">
    <text evidence="8">The sequence shown here is derived from an EMBL/GenBank/DDBJ whole genome shotgun (WGS) entry which is preliminary data.</text>
</comment>
<dbReference type="InterPro" id="IPR001906">
    <property type="entry name" value="Terpene_synth_N"/>
</dbReference>
<dbReference type="Gene3D" id="1.50.10.130">
    <property type="entry name" value="Terpene synthase, N-terminal domain"/>
    <property type="match status" value="1"/>
</dbReference>
<dbReference type="FunFam" id="1.10.600.10:FF:000007">
    <property type="entry name" value="Isoprene synthase, chloroplastic"/>
    <property type="match status" value="1"/>
</dbReference>
<keyword evidence="3" id="KW-0460">Magnesium</keyword>
<feature type="domain" description="Terpene synthase N-terminal" evidence="6">
    <location>
        <begin position="13"/>
        <end position="188"/>
    </location>
</feature>
<dbReference type="InterPro" id="IPR036965">
    <property type="entry name" value="Terpene_synth_N_sf"/>
</dbReference>
<dbReference type="InterPro" id="IPR034741">
    <property type="entry name" value="Terpene_cyclase-like_1_C"/>
</dbReference>
<protein>
    <submittedName>
        <fullName evidence="8">(-)-germacrene D synthase</fullName>
    </submittedName>
</protein>
<dbReference type="PANTHER" id="PTHR31225">
    <property type="entry name" value="OS04G0344100 PROTEIN-RELATED"/>
    <property type="match status" value="1"/>
</dbReference>
<dbReference type="FunFam" id="1.50.10.130:FF:000001">
    <property type="entry name" value="Isoprene synthase, chloroplastic"/>
    <property type="match status" value="1"/>
</dbReference>
<evidence type="ECO:0000259" key="6">
    <source>
        <dbReference type="Pfam" id="PF01397"/>
    </source>
</evidence>
<proteinExistence type="predicted"/>
<dbReference type="PANTHER" id="PTHR31225:SF196">
    <property type="entry name" value="TERPENOID CYCLASES_PROTEIN PRENYLTRANSFERASE ALPHA-ALPHA TOROID-RELATED"/>
    <property type="match status" value="1"/>
</dbReference>
<evidence type="ECO:0000256" key="5">
    <source>
        <dbReference type="SAM" id="MobiDB-lite"/>
    </source>
</evidence>
<dbReference type="GO" id="GO:0016102">
    <property type="term" value="P:diterpenoid biosynthetic process"/>
    <property type="evidence" value="ECO:0007669"/>
    <property type="project" value="InterPro"/>
</dbReference>
<evidence type="ECO:0000256" key="2">
    <source>
        <dbReference type="ARBA" id="ARBA00022723"/>
    </source>
</evidence>
<dbReference type="SUPFAM" id="SSF48239">
    <property type="entry name" value="Terpenoid cyclases/Protein prenyltransferases"/>
    <property type="match status" value="1"/>
</dbReference>
<dbReference type="SUPFAM" id="SSF48576">
    <property type="entry name" value="Terpenoid synthases"/>
    <property type="match status" value="1"/>
</dbReference>
<reference evidence="8" key="1">
    <citation type="journal article" date="2019" name="Sci. Rep.">
        <title>Draft genome of Tanacetum cinerariifolium, the natural source of mosquito coil.</title>
        <authorList>
            <person name="Yamashiro T."/>
            <person name="Shiraishi A."/>
            <person name="Satake H."/>
            <person name="Nakayama K."/>
        </authorList>
    </citation>
    <scope>NUCLEOTIDE SEQUENCE</scope>
</reference>
<dbReference type="EMBL" id="BKCJ010003773">
    <property type="protein sequence ID" value="GEU57092.1"/>
    <property type="molecule type" value="Genomic_DNA"/>
</dbReference>
<dbReference type="Gene3D" id="1.10.600.10">
    <property type="entry name" value="Farnesyl Diphosphate Synthase"/>
    <property type="match status" value="1"/>
</dbReference>
<dbReference type="Pfam" id="PF01397">
    <property type="entry name" value="Terpene_synth"/>
    <property type="match status" value="1"/>
</dbReference>
<dbReference type="InterPro" id="IPR005630">
    <property type="entry name" value="Terpene_synthase_metal-bd"/>
</dbReference>
<keyword evidence="4" id="KW-0456">Lyase</keyword>
<evidence type="ECO:0000259" key="7">
    <source>
        <dbReference type="Pfam" id="PF03936"/>
    </source>
</evidence>
<evidence type="ECO:0000256" key="4">
    <source>
        <dbReference type="ARBA" id="ARBA00023239"/>
    </source>
</evidence>
<dbReference type="InterPro" id="IPR044814">
    <property type="entry name" value="Terpene_cyclase_plant_C1"/>
</dbReference>
<name>A0A6L2L8Y7_TANCI</name>
<feature type="compositionally biased region" description="Basic and acidic residues" evidence="5">
    <location>
        <begin position="1"/>
        <end position="15"/>
    </location>
</feature>
<dbReference type="InterPro" id="IPR008949">
    <property type="entry name" value="Isoprenoid_synthase_dom_sf"/>
</dbReference>
<organism evidence="8">
    <name type="scientific">Tanacetum cinerariifolium</name>
    <name type="common">Dalmatian daisy</name>
    <name type="synonym">Chrysanthemum cinerariifolium</name>
    <dbReference type="NCBI Taxonomy" id="118510"/>
    <lineage>
        <taxon>Eukaryota</taxon>
        <taxon>Viridiplantae</taxon>
        <taxon>Streptophyta</taxon>
        <taxon>Embryophyta</taxon>
        <taxon>Tracheophyta</taxon>
        <taxon>Spermatophyta</taxon>
        <taxon>Magnoliopsida</taxon>
        <taxon>eudicotyledons</taxon>
        <taxon>Gunneridae</taxon>
        <taxon>Pentapetalae</taxon>
        <taxon>asterids</taxon>
        <taxon>campanulids</taxon>
        <taxon>Asterales</taxon>
        <taxon>Asteraceae</taxon>
        <taxon>Asteroideae</taxon>
        <taxon>Anthemideae</taxon>
        <taxon>Anthemidinae</taxon>
        <taxon>Tanacetum</taxon>
    </lineage>
</organism>
<dbReference type="SFLD" id="SFLDS00005">
    <property type="entry name" value="Isoprenoid_Synthase_Type_I"/>
    <property type="match status" value="1"/>
</dbReference>
<feature type="region of interest" description="Disordered" evidence="5">
    <location>
        <begin position="1"/>
        <end position="26"/>
    </location>
</feature>
<keyword evidence="2" id="KW-0479">Metal-binding</keyword>
<accession>A0A6L2L8Y7</accession>
<dbReference type="Pfam" id="PF03936">
    <property type="entry name" value="Terpene_synth_C"/>
    <property type="match status" value="1"/>
</dbReference>
<evidence type="ECO:0000256" key="1">
    <source>
        <dbReference type="ARBA" id="ARBA00001946"/>
    </source>
</evidence>
<dbReference type="InterPro" id="IPR050148">
    <property type="entry name" value="Terpene_synthase-like"/>
</dbReference>